<evidence type="ECO:0000256" key="2">
    <source>
        <dbReference type="SAM" id="MobiDB-lite"/>
    </source>
</evidence>
<evidence type="ECO:0000313" key="3">
    <source>
        <dbReference type="EMBL" id="WFD47461.1"/>
    </source>
</evidence>
<dbReference type="CDD" id="cd18186">
    <property type="entry name" value="BTB_POZ_ZBTB_KLHL-like"/>
    <property type="match status" value="1"/>
</dbReference>
<feature type="region of interest" description="Disordered" evidence="2">
    <location>
        <begin position="1129"/>
        <end position="1185"/>
    </location>
</feature>
<feature type="compositionally biased region" description="Acidic residues" evidence="2">
    <location>
        <begin position="397"/>
        <end position="415"/>
    </location>
</feature>
<dbReference type="InterPro" id="IPR011333">
    <property type="entry name" value="SKP1/BTB/POZ_sf"/>
</dbReference>
<dbReference type="InterPro" id="IPR009091">
    <property type="entry name" value="RCC1/BLIP-II"/>
</dbReference>
<dbReference type="Gene3D" id="3.30.710.10">
    <property type="entry name" value="Potassium Channel Kv1.1, Chain A"/>
    <property type="match status" value="1"/>
</dbReference>
<evidence type="ECO:0000313" key="4">
    <source>
        <dbReference type="Proteomes" id="UP000818624"/>
    </source>
</evidence>
<name>A0ABY8EPG5_MALFU</name>
<keyword evidence="4" id="KW-1185">Reference proteome</keyword>
<dbReference type="Proteomes" id="UP000818624">
    <property type="component" value="Chromosome 2"/>
</dbReference>
<feature type="compositionally biased region" description="Low complexity" evidence="2">
    <location>
        <begin position="1027"/>
        <end position="1062"/>
    </location>
</feature>
<keyword evidence="1" id="KW-0677">Repeat</keyword>
<feature type="region of interest" description="Disordered" evidence="2">
    <location>
        <begin position="384"/>
        <end position="417"/>
    </location>
</feature>
<dbReference type="PANTHER" id="PTHR22872">
    <property type="entry name" value="BTK-BINDING PROTEIN-RELATED"/>
    <property type="match status" value="1"/>
</dbReference>
<sequence>MSRWHTVVLSAQDGANVYVCGIGTHGRLGRLPSAQPTLHALPDWHEHAVAVAVGPDHTVLVTRGGGVYTYGANRMAQLGYTVEEGLGTVASSSGTVRASKAPAPGASIGARHTELDVQVTPRRVLGVLKRELVLGAAASRLHTAVYTADGVYTWGTNTGQLGYDRHAAPVQVQPRRVTAISQPVAQVAASEFATACLLASWDVVVLHGDAHFRIAFPVPRPLSDHAVFRPRHTHPKPTIAHLTCCGTTFAARSHAGDVFTFALEHPAGSGAKPLPPRPQLVWSVRRKFAAVRDVSLGPDGALVLCTASGHVYARPPRTETKGRATRAHKFAPVPYLQRAVRVFTNETGSYAALAAPVRLRPIAVRGAGLGAELRALLPHLGTVERAPSTPSVHSDASDAEQEADDASDASDDDADVPSHATAHALALLRAADAWRARLTGAWPDVAAATGCDAALVVEQGSVWVPAHRTLLLASVPAVQRKADGAEVHDVHIDTAATQGAPAEAASAPGAGHAAATLAASASLRLHLPHTSLRAALFLLAFLYTGSVPPVWTAHVLATVVPAYGALDADALRTELRTLAAALGLTELASALGTHVWRAPPAPLAPVCDALYTCVATHDAACNCTHAPRDVVLHLADRDVACHAVFLRRSPMLAALFEWRRTRGDRGVVHVDMRTQRWEVVRIGLHYLYTDAHLGIFRHTDVGHTLDQFLDLVLDVLQLADELLLTRLQSLCLVLLRARLKATNVAALLADARRLNAPALAEVCMDYITRNLETLLESGFLDDLPLADMHALEAYVQHRQDVYGHRTIASDRLLALLLKHQAYVEALDLPKPSLGLACLKVPRRAKTSPALLPADRRTPEPARAPPTPSHAPTPTPGDDSLLFAMDDVHEPPAASWQTVGKPRTRAAQTPRKSPALVPSDASPDVSRRTPPAASPLAHTPTGVYVPPAQRAAARAVGPADVLRAPPAPSVSLETQEALARLPLTARVSQKERKKQRAPEPAAPSAPPPAWGRAARATPSPASIAVPTASSSRAPRASPSALGARPESWRPSPSGASPQWGPGAASPPAPYVSPPTLSFAQIQQQQRTEGLRAQVAMQTPTSFAQIQHEERLAAERRRQEQQDAEAFERWFEEESRRVQQEQQRAERAARGGRPDRGRRARRGGHAGRGNARGGKAPDPATARIDDE</sequence>
<dbReference type="InterPro" id="IPR051625">
    <property type="entry name" value="Signaling_Regulatory_Domain"/>
</dbReference>
<feature type="compositionally biased region" description="Pro residues" evidence="2">
    <location>
        <begin position="999"/>
        <end position="1008"/>
    </location>
</feature>
<dbReference type="CDD" id="cd18500">
    <property type="entry name" value="BACK_IBtk"/>
    <property type="match status" value="1"/>
</dbReference>
<dbReference type="EMBL" id="CP046235">
    <property type="protein sequence ID" value="WFD47461.1"/>
    <property type="molecule type" value="Genomic_DNA"/>
</dbReference>
<feature type="compositionally biased region" description="Pro residues" evidence="2">
    <location>
        <begin position="861"/>
        <end position="874"/>
    </location>
</feature>
<dbReference type="Gene3D" id="2.130.10.30">
    <property type="entry name" value="Regulator of chromosome condensation 1/beta-lactamase-inhibitor protein II"/>
    <property type="match status" value="2"/>
</dbReference>
<feature type="region of interest" description="Disordered" evidence="2">
    <location>
        <begin position="980"/>
        <end position="1102"/>
    </location>
</feature>
<dbReference type="SUPFAM" id="SSF50985">
    <property type="entry name" value="RCC1/BLIP-II"/>
    <property type="match status" value="1"/>
</dbReference>
<organism evidence="3 4">
    <name type="scientific">Malassezia furfur</name>
    <name type="common">Pityriasis versicolor infection agent</name>
    <name type="synonym">Pityrosporum furfur</name>
    <dbReference type="NCBI Taxonomy" id="55194"/>
    <lineage>
        <taxon>Eukaryota</taxon>
        <taxon>Fungi</taxon>
        <taxon>Dikarya</taxon>
        <taxon>Basidiomycota</taxon>
        <taxon>Ustilaginomycotina</taxon>
        <taxon>Malasseziomycetes</taxon>
        <taxon>Malasseziales</taxon>
        <taxon>Malasseziaceae</taxon>
        <taxon>Malassezia</taxon>
    </lineage>
</organism>
<feature type="compositionally biased region" description="Polar residues" evidence="2">
    <location>
        <begin position="1074"/>
        <end position="1086"/>
    </location>
</feature>
<evidence type="ECO:0008006" key="5">
    <source>
        <dbReference type="Google" id="ProtNLM"/>
    </source>
</evidence>
<gene>
    <name evidence="3" type="ORF">GLX27_002113</name>
</gene>
<protein>
    <recommendedName>
        <fullName evidence="5">BTB domain-containing protein</fullName>
    </recommendedName>
</protein>
<reference evidence="3 4" key="1">
    <citation type="journal article" date="2020" name="Elife">
        <title>Loss of centromere function drives karyotype evolution in closely related Malassezia species.</title>
        <authorList>
            <person name="Sankaranarayanan S.R."/>
            <person name="Ianiri G."/>
            <person name="Coelho M.A."/>
            <person name="Reza M.H."/>
            <person name="Thimmappa B.C."/>
            <person name="Ganguly P."/>
            <person name="Vadnala R.N."/>
            <person name="Sun S."/>
            <person name="Siddharthan R."/>
            <person name="Tellgren-Roth C."/>
            <person name="Dawson T.L."/>
            <person name="Heitman J."/>
            <person name="Sanyal K."/>
        </authorList>
    </citation>
    <scope>NUCLEOTIDE SEQUENCE [LARGE SCALE GENOMIC DNA]</scope>
    <source>
        <strain evidence="3">CBS14141</strain>
    </source>
</reference>
<dbReference type="SUPFAM" id="SSF54695">
    <property type="entry name" value="POZ domain"/>
    <property type="match status" value="1"/>
</dbReference>
<accession>A0ABY8EPG5</accession>
<evidence type="ECO:0000256" key="1">
    <source>
        <dbReference type="ARBA" id="ARBA00022737"/>
    </source>
</evidence>
<proteinExistence type="predicted"/>
<feature type="compositionally biased region" description="Basic and acidic residues" evidence="2">
    <location>
        <begin position="1129"/>
        <end position="1155"/>
    </location>
</feature>
<feature type="region of interest" description="Disordered" evidence="2">
    <location>
        <begin position="847"/>
        <end position="942"/>
    </location>
</feature>
<dbReference type="PANTHER" id="PTHR22872:SF2">
    <property type="entry name" value="INHIBITOR OF BRUTON TYROSINE KINASE"/>
    <property type="match status" value="1"/>
</dbReference>